<dbReference type="Proteomes" id="UP000198992">
    <property type="component" value="Unassembled WGS sequence"/>
</dbReference>
<reference evidence="2 3" key="1">
    <citation type="submission" date="2016-10" db="EMBL/GenBank/DDBJ databases">
        <authorList>
            <person name="de Groot N.N."/>
        </authorList>
    </citation>
    <scope>NUCLEOTIDE SEQUENCE [LARGE SCALE GENOMIC DNA]</scope>
    <source>
        <strain evidence="2 3">MT12</strain>
    </source>
</reference>
<gene>
    <name evidence="2" type="ORF">SAMN05444164_6674</name>
</gene>
<accession>A0A1H5FJM6</accession>
<feature type="domain" description="AB hydrolase-1" evidence="1">
    <location>
        <begin position="57"/>
        <end position="295"/>
    </location>
</feature>
<name>A0A1H5FJM6_9BRAD</name>
<sequence>MLTVTIALAAAGLVLALATQIGVILIQGAFSPRGRMIDVSGARLHVVELGPRDAAGPPVVMLHGASSNLRAMQPLGDRIAKTRRVILIDRPGHGWSMRERVADSTPAIQGRMIAEALTGLGIIRAVVVAHSWAGALALRIALDHPDRVAGLVLLAPVAYPWRGGAGRYNDVISTPLIGPLLAHTITLPLGYLVTTSGVRGVFAPQPMPADFVRDSETLLLLRPREFIANARDLVTLKAAVVEQAPRYAEIKAPLSIISGDVDKTVSTGIHSRPLAASAPNAKLIVLPGVGHMAQYAAPDLVASEIEAMADRLVQPAATADKTVPANL</sequence>
<evidence type="ECO:0000313" key="3">
    <source>
        <dbReference type="Proteomes" id="UP000198992"/>
    </source>
</evidence>
<dbReference type="InterPro" id="IPR000073">
    <property type="entry name" value="AB_hydrolase_1"/>
</dbReference>
<dbReference type="OrthoDB" id="9815441at2"/>
<dbReference type="PRINTS" id="PR00111">
    <property type="entry name" value="ABHYDROLASE"/>
</dbReference>
<dbReference type="PANTHER" id="PTHR43798">
    <property type="entry name" value="MONOACYLGLYCEROL LIPASE"/>
    <property type="match status" value="1"/>
</dbReference>
<dbReference type="InterPro" id="IPR050266">
    <property type="entry name" value="AB_hydrolase_sf"/>
</dbReference>
<dbReference type="AlphaFoldDB" id="A0A1H5FJM6"/>
<dbReference type="InterPro" id="IPR029058">
    <property type="entry name" value="AB_hydrolase_fold"/>
</dbReference>
<dbReference type="Gene3D" id="3.40.50.1820">
    <property type="entry name" value="alpha/beta hydrolase"/>
    <property type="match status" value="1"/>
</dbReference>
<dbReference type="EMBL" id="FNTH01000001">
    <property type="protein sequence ID" value="SEE03334.1"/>
    <property type="molecule type" value="Genomic_DNA"/>
</dbReference>
<dbReference type="RefSeq" id="WP_092124035.1">
    <property type="nucleotide sequence ID" value="NZ_FNTH01000001.1"/>
</dbReference>
<evidence type="ECO:0000259" key="1">
    <source>
        <dbReference type="Pfam" id="PF00561"/>
    </source>
</evidence>
<proteinExistence type="predicted"/>
<protein>
    <submittedName>
        <fullName evidence="2">Pimeloyl-ACP methyl ester carboxylesterase</fullName>
    </submittedName>
</protein>
<dbReference type="SUPFAM" id="SSF53474">
    <property type="entry name" value="alpha/beta-Hydrolases"/>
    <property type="match status" value="1"/>
</dbReference>
<evidence type="ECO:0000313" key="2">
    <source>
        <dbReference type="EMBL" id="SEE03334.1"/>
    </source>
</evidence>
<dbReference type="InterPro" id="IPR000639">
    <property type="entry name" value="Epox_hydrolase-like"/>
</dbReference>
<dbReference type="GO" id="GO:0003824">
    <property type="term" value="F:catalytic activity"/>
    <property type="evidence" value="ECO:0007669"/>
    <property type="project" value="InterPro"/>
</dbReference>
<dbReference type="PRINTS" id="PR00412">
    <property type="entry name" value="EPOXHYDRLASE"/>
</dbReference>
<dbReference type="Pfam" id="PF00561">
    <property type="entry name" value="Abhydrolase_1"/>
    <property type="match status" value="1"/>
</dbReference>
<organism evidence="2 3">
    <name type="scientific">Bradyrhizobium erythrophlei</name>
    <dbReference type="NCBI Taxonomy" id="1437360"/>
    <lineage>
        <taxon>Bacteria</taxon>
        <taxon>Pseudomonadati</taxon>
        <taxon>Pseudomonadota</taxon>
        <taxon>Alphaproteobacteria</taxon>
        <taxon>Hyphomicrobiales</taxon>
        <taxon>Nitrobacteraceae</taxon>
        <taxon>Bradyrhizobium</taxon>
    </lineage>
</organism>